<reference evidence="3" key="1">
    <citation type="journal article" date="2014" name="Front. Microbiol.">
        <title>High frequency of phylogenetically diverse reductive dehalogenase-homologous genes in deep subseafloor sedimentary metagenomes.</title>
        <authorList>
            <person name="Kawai M."/>
            <person name="Futagami T."/>
            <person name="Toyoda A."/>
            <person name="Takaki Y."/>
            <person name="Nishi S."/>
            <person name="Hori S."/>
            <person name="Arai W."/>
            <person name="Tsubouchi T."/>
            <person name="Morono Y."/>
            <person name="Uchiyama I."/>
            <person name="Ito T."/>
            <person name="Fujiyama A."/>
            <person name="Inagaki F."/>
            <person name="Takami H."/>
        </authorList>
    </citation>
    <scope>NUCLEOTIDE SEQUENCE</scope>
    <source>
        <strain evidence="3">Expedition CK06-06</strain>
    </source>
</reference>
<proteinExistence type="inferred from homology"/>
<organism evidence="3">
    <name type="scientific">marine sediment metagenome</name>
    <dbReference type="NCBI Taxonomy" id="412755"/>
    <lineage>
        <taxon>unclassified sequences</taxon>
        <taxon>metagenomes</taxon>
        <taxon>ecological metagenomes</taxon>
    </lineage>
</organism>
<dbReference type="SUPFAM" id="SSF52402">
    <property type="entry name" value="Adenine nucleotide alpha hydrolases-like"/>
    <property type="match status" value="1"/>
</dbReference>
<evidence type="ECO:0000256" key="1">
    <source>
        <dbReference type="ARBA" id="ARBA00005817"/>
    </source>
</evidence>
<name>X1I0T5_9ZZZZ</name>
<protein>
    <recommendedName>
        <fullName evidence="2">Electron transfer flavoprotein alpha/beta-subunit N-terminal domain-containing protein</fullName>
    </recommendedName>
</protein>
<dbReference type="Gene3D" id="3.40.50.1220">
    <property type="entry name" value="TPP-binding domain"/>
    <property type="match status" value="1"/>
</dbReference>
<dbReference type="Pfam" id="PF01012">
    <property type="entry name" value="ETF"/>
    <property type="match status" value="1"/>
</dbReference>
<comment type="similarity">
    <text evidence="1">Belongs to the ETF alpha-subunit/FixB family.</text>
</comment>
<dbReference type="CDD" id="cd01715">
    <property type="entry name" value="ETF_alpha"/>
    <property type="match status" value="1"/>
</dbReference>
<sequence>NVSLQLLGKGRELADLLQVSLSLVILGTDFDDKLKEFSLYGMDEIIYIKSPILKDYYSDLYTKVITELVLENKPEIILIGATPTGRDFAPRVAKRLSAGLTADCTGLEINLETRNLLQTRPTYGGAIMATIRTPSSRPQMATVRSGIFKMPEKTKKNVTIRKLEYKFKEKDSVLKIVKVISKTRNSVNLEDAKFIVAGGRGVGSKEKFRIIEELAEVLDAELGGSRITIELNWLDPDRQIGQTGKTVSPKLYIACGISGAIHIL</sequence>
<evidence type="ECO:0000259" key="2">
    <source>
        <dbReference type="SMART" id="SM00893"/>
    </source>
</evidence>
<dbReference type="InterPro" id="IPR029035">
    <property type="entry name" value="DHS-like_NAD/FAD-binding_dom"/>
</dbReference>
<accession>X1I0T5</accession>
<dbReference type="PIRSF" id="PIRSF000089">
    <property type="entry name" value="Electra_flavoP_a"/>
    <property type="match status" value="1"/>
</dbReference>
<dbReference type="InterPro" id="IPR001308">
    <property type="entry name" value="ETF_a/FixB"/>
</dbReference>
<dbReference type="PANTHER" id="PTHR43153:SF1">
    <property type="entry name" value="ELECTRON TRANSFER FLAVOPROTEIN SUBUNIT ALPHA, MITOCHONDRIAL"/>
    <property type="match status" value="1"/>
</dbReference>
<evidence type="ECO:0000313" key="3">
    <source>
        <dbReference type="EMBL" id="GAH75332.1"/>
    </source>
</evidence>
<dbReference type="PANTHER" id="PTHR43153">
    <property type="entry name" value="ELECTRON TRANSFER FLAVOPROTEIN ALPHA"/>
    <property type="match status" value="1"/>
</dbReference>
<dbReference type="InterPro" id="IPR014729">
    <property type="entry name" value="Rossmann-like_a/b/a_fold"/>
</dbReference>
<dbReference type="SMART" id="SM00893">
    <property type="entry name" value="ETF"/>
    <property type="match status" value="1"/>
</dbReference>
<dbReference type="GO" id="GO:0050660">
    <property type="term" value="F:flavin adenine dinucleotide binding"/>
    <property type="evidence" value="ECO:0007669"/>
    <property type="project" value="InterPro"/>
</dbReference>
<dbReference type="AlphaFoldDB" id="X1I0T5"/>
<dbReference type="SUPFAM" id="SSF52467">
    <property type="entry name" value="DHS-like NAD/FAD-binding domain"/>
    <property type="match status" value="1"/>
</dbReference>
<dbReference type="EMBL" id="BARU01028900">
    <property type="protein sequence ID" value="GAH75332.1"/>
    <property type="molecule type" value="Genomic_DNA"/>
</dbReference>
<dbReference type="Pfam" id="PF00766">
    <property type="entry name" value="ETF_alpha"/>
    <property type="match status" value="1"/>
</dbReference>
<dbReference type="InterPro" id="IPR014730">
    <property type="entry name" value="ETF_a/b_N"/>
</dbReference>
<comment type="caution">
    <text evidence="3">The sequence shown here is derived from an EMBL/GenBank/DDBJ whole genome shotgun (WGS) entry which is preliminary data.</text>
</comment>
<gene>
    <name evidence="3" type="ORF">S03H2_46069</name>
</gene>
<dbReference type="GO" id="GO:0033539">
    <property type="term" value="P:fatty acid beta-oxidation using acyl-CoA dehydrogenase"/>
    <property type="evidence" value="ECO:0007669"/>
    <property type="project" value="TreeGrafter"/>
</dbReference>
<dbReference type="InterPro" id="IPR014731">
    <property type="entry name" value="ETF_asu_C"/>
</dbReference>
<dbReference type="GO" id="GO:0009055">
    <property type="term" value="F:electron transfer activity"/>
    <property type="evidence" value="ECO:0007669"/>
    <property type="project" value="InterPro"/>
</dbReference>
<dbReference type="Gene3D" id="3.40.50.620">
    <property type="entry name" value="HUPs"/>
    <property type="match status" value="1"/>
</dbReference>
<feature type="domain" description="Electron transfer flavoprotein alpha/beta-subunit N-terminal" evidence="2">
    <location>
        <begin position="1"/>
        <end position="176"/>
    </location>
</feature>
<feature type="non-terminal residue" evidence="3">
    <location>
        <position position="1"/>
    </location>
</feature>
<dbReference type="InterPro" id="IPR033947">
    <property type="entry name" value="ETF_alpha_N"/>
</dbReference>